<feature type="transmembrane region" description="Helical" evidence="12">
    <location>
        <begin position="417"/>
        <end position="440"/>
    </location>
</feature>
<keyword evidence="6 12" id="KW-0812">Transmembrane</keyword>
<dbReference type="RefSeq" id="WP_021815022.1">
    <property type="nucleotide sequence ID" value="NZ_AUSW01000034.1"/>
</dbReference>
<keyword evidence="9 12" id="KW-1133">Transmembrane helix</keyword>
<gene>
    <name evidence="14" type="ORF">M917_2404</name>
</gene>
<dbReference type="PANTHER" id="PTHR30365:SF14">
    <property type="entry name" value="CYTOCHROME BD MENAQUINOL OXIDASE SUBUNIT I-RELATED"/>
    <property type="match status" value="1"/>
</dbReference>
<evidence type="ECO:0000256" key="5">
    <source>
        <dbReference type="ARBA" id="ARBA00022617"/>
    </source>
</evidence>
<evidence type="ECO:0000256" key="2">
    <source>
        <dbReference type="ARBA" id="ARBA00009819"/>
    </source>
</evidence>
<dbReference type="STRING" id="1354303.M917_2404"/>
<feature type="transmembrane region" description="Helical" evidence="12">
    <location>
        <begin position="20"/>
        <end position="43"/>
    </location>
</feature>
<evidence type="ECO:0000256" key="11">
    <source>
        <dbReference type="ARBA" id="ARBA00023136"/>
    </source>
</evidence>
<keyword evidence="7 12" id="KW-0479">Metal-binding</keyword>
<dbReference type="PIRSF" id="PIRSF006446">
    <property type="entry name" value="Cyt_quinol_oxidase_1"/>
    <property type="match status" value="1"/>
</dbReference>
<dbReference type="GO" id="GO:0009055">
    <property type="term" value="F:electron transfer activity"/>
    <property type="evidence" value="ECO:0007669"/>
    <property type="project" value="UniProtKB-UniRule"/>
</dbReference>
<evidence type="ECO:0000256" key="7">
    <source>
        <dbReference type="ARBA" id="ARBA00022723"/>
    </source>
</evidence>
<feature type="transmembrane region" description="Helical" evidence="12">
    <location>
        <begin position="226"/>
        <end position="247"/>
    </location>
</feature>
<dbReference type="Proteomes" id="UP000016761">
    <property type="component" value="Unassembled WGS sequence"/>
</dbReference>
<keyword evidence="3 12" id="KW-0813">Transport</keyword>
<evidence type="ECO:0000256" key="6">
    <source>
        <dbReference type="ARBA" id="ARBA00022692"/>
    </source>
</evidence>
<feature type="transmembrane region" description="Helical" evidence="12">
    <location>
        <begin position="63"/>
        <end position="83"/>
    </location>
</feature>
<evidence type="ECO:0000256" key="12">
    <source>
        <dbReference type="PIRNR" id="PIRNR006446"/>
    </source>
</evidence>
<dbReference type="PANTHER" id="PTHR30365">
    <property type="entry name" value="CYTOCHROME D UBIQUINOL OXIDASE"/>
    <property type="match status" value="1"/>
</dbReference>
<keyword evidence="4 12" id="KW-1003">Cell membrane</keyword>
<proteinExistence type="inferred from homology"/>
<evidence type="ECO:0000256" key="4">
    <source>
        <dbReference type="ARBA" id="ARBA00022475"/>
    </source>
</evidence>
<keyword evidence="11 12" id="KW-0472">Membrane</keyword>
<comment type="similarity">
    <text evidence="2 12">Belongs to the cytochrome ubiquinol oxidase subunit 1 family.</text>
</comment>
<evidence type="ECO:0000256" key="8">
    <source>
        <dbReference type="ARBA" id="ARBA00022982"/>
    </source>
</evidence>
<feature type="compositionally biased region" description="Acidic residues" evidence="13">
    <location>
        <begin position="483"/>
        <end position="498"/>
    </location>
</feature>
<dbReference type="GO" id="GO:0046872">
    <property type="term" value="F:metal ion binding"/>
    <property type="evidence" value="ECO:0007669"/>
    <property type="project" value="UniProtKB-UniRule"/>
</dbReference>
<dbReference type="GO" id="GO:0070069">
    <property type="term" value="C:cytochrome complex"/>
    <property type="evidence" value="ECO:0007669"/>
    <property type="project" value="UniProtKB-UniRule"/>
</dbReference>
<evidence type="ECO:0000256" key="3">
    <source>
        <dbReference type="ARBA" id="ARBA00022448"/>
    </source>
</evidence>
<evidence type="ECO:0000313" key="15">
    <source>
        <dbReference type="Proteomes" id="UP000016761"/>
    </source>
</evidence>
<evidence type="ECO:0000256" key="9">
    <source>
        <dbReference type="ARBA" id="ARBA00022989"/>
    </source>
</evidence>
<dbReference type="GO" id="GO:0019646">
    <property type="term" value="P:aerobic electron transport chain"/>
    <property type="evidence" value="ECO:0007669"/>
    <property type="project" value="InterPro"/>
</dbReference>
<dbReference type="PATRIC" id="fig|1354303.4.peg.2369"/>
<feature type="transmembrane region" description="Helical" evidence="12">
    <location>
        <begin position="103"/>
        <end position="126"/>
    </location>
</feature>
<evidence type="ECO:0000256" key="1">
    <source>
        <dbReference type="ARBA" id="ARBA00004651"/>
    </source>
</evidence>
<dbReference type="AlphaFoldDB" id="U4T9B6"/>
<dbReference type="OrthoDB" id="9807042at2"/>
<keyword evidence="8 12" id="KW-0249">Electron transport</keyword>
<dbReference type="GO" id="GO:0005886">
    <property type="term" value="C:plasma membrane"/>
    <property type="evidence" value="ECO:0007669"/>
    <property type="project" value="UniProtKB-SubCell"/>
</dbReference>
<dbReference type="GO" id="GO:0020037">
    <property type="term" value="F:heme binding"/>
    <property type="evidence" value="ECO:0007669"/>
    <property type="project" value="TreeGrafter"/>
</dbReference>
<evidence type="ECO:0000256" key="13">
    <source>
        <dbReference type="SAM" id="MobiDB-lite"/>
    </source>
</evidence>
<dbReference type="Pfam" id="PF01654">
    <property type="entry name" value="Cyt_bd_oxida_I"/>
    <property type="match status" value="1"/>
</dbReference>
<dbReference type="eggNOG" id="COG1271">
    <property type="taxonomic scope" value="Bacteria"/>
</dbReference>
<feature type="transmembrane region" description="Helical" evidence="12">
    <location>
        <begin position="371"/>
        <end position="390"/>
    </location>
</feature>
<organism evidence="14 15">
    <name type="scientific">Psychrobacter aquaticus CMS 56</name>
    <dbReference type="NCBI Taxonomy" id="1354303"/>
    <lineage>
        <taxon>Bacteria</taxon>
        <taxon>Pseudomonadati</taxon>
        <taxon>Pseudomonadota</taxon>
        <taxon>Gammaproteobacteria</taxon>
        <taxon>Moraxellales</taxon>
        <taxon>Moraxellaceae</taxon>
        <taxon>Psychrobacter</taxon>
    </lineage>
</organism>
<evidence type="ECO:0000256" key="10">
    <source>
        <dbReference type="ARBA" id="ARBA00023004"/>
    </source>
</evidence>
<feature type="region of interest" description="Disordered" evidence="13">
    <location>
        <begin position="454"/>
        <end position="498"/>
    </location>
</feature>
<evidence type="ECO:0000313" key="14">
    <source>
        <dbReference type="EMBL" id="ERL55058.1"/>
    </source>
</evidence>
<keyword evidence="5 12" id="KW-0349">Heme</keyword>
<sequence length="498" mass="55690">MFATFMIDQLDALMLARIQFAFVISFHIVFPAFSIGLASWLAVLEFRWLRTGDPVYAEVYKHWVRIFAVVFGLGVVSGVVMSYQFGTNWAVFADKAGNVLGPLLAYEVLTAFFLEASFLGIMLFGWGRVSKRMHFTATVIVAIGTLISATWILSANSFMQTPQGFMIGADGLLYPTNWLEIIFNPSFPYRLAHMVTAAFLTTAFVIGGIGAYYIQSKKHTEHRRHGRVMLGMAMIMAIFMAPAQVLIGDEHGLNTLEHQPAKVAAMEGIWEDERGAALRLFAIPDQENQTNKYEVKIPYVTGLILTHSLDGEVKGLKNWAPEDQPPVIVVFWAFRIMVAIGMLMVLVGLFSLYKYFKKQQFNPESVWFHRAWMMMTPLGFVAILAGWFVTETGRQPWTVYGVIRTAESMSPLAAQQVATTLIGFIILYIFVFGAGSFYILRLIAQGPKPYENPADDNFYEHSVTESQGRALSGDKNPAKNTEEDLDTPADDVDDGGLR</sequence>
<dbReference type="GO" id="GO:0016682">
    <property type="term" value="F:oxidoreductase activity, acting on diphenols and related substances as donors, oxygen as acceptor"/>
    <property type="evidence" value="ECO:0007669"/>
    <property type="project" value="TreeGrafter"/>
</dbReference>
<comment type="subcellular location">
    <subcellularLocation>
        <location evidence="12">Cell inner membrane</location>
    </subcellularLocation>
    <subcellularLocation>
        <location evidence="1">Cell membrane</location>
        <topology evidence="1">Multi-pass membrane protein</topology>
    </subcellularLocation>
</comment>
<comment type="caution">
    <text evidence="14">The sequence shown here is derived from an EMBL/GenBank/DDBJ whole genome shotgun (WGS) entry which is preliminary data.</text>
</comment>
<keyword evidence="10 12" id="KW-0408">Iron</keyword>
<reference evidence="14 15" key="1">
    <citation type="journal article" date="2013" name="Genome Announc.">
        <title>Draft Genome Sequence of Psychrobacter aquaticus Strain CMS 56T, Isolated from a Cyanobacterial Mat Sample Collected from Water Bodies in the McMurdo Dry Valley Region of Antarctica.</title>
        <authorList>
            <person name="Reddy G.S."/>
            <person name="Ara S."/>
            <person name="Singh A."/>
            <person name="Kumar Pinnaka A."/>
            <person name="Shivaji S."/>
        </authorList>
    </citation>
    <scope>NUCLEOTIDE SEQUENCE [LARGE SCALE GENOMIC DNA]</scope>
    <source>
        <strain evidence="14 15">CMS 56</strain>
    </source>
</reference>
<feature type="transmembrane region" description="Helical" evidence="12">
    <location>
        <begin position="133"/>
        <end position="153"/>
    </location>
</feature>
<dbReference type="InterPro" id="IPR002585">
    <property type="entry name" value="Cyt-d_ubiquinol_oxidase_su_1"/>
</dbReference>
<keyword evidence="15" id="KW-1185">Reference proteome</keyword>
<protein>
    <submittedName>
        <fullName evidence="14">Putative Cytochrome bd2, subunit I</fullName>
    </submittedName>
</protein>
<feature type="transmembrane region" description="Helical" evidence="12">
    <location>
        <begin position="191"/>
        <end position="214"/>
    </location>
</feature>
<dbReference type="EMBL" id="AUSW01000034">
    <property type="protein sequence ID" value="ERL55058.1"/>
    <property type="molecule type" value="Genomic_DNA"/>
</dbReference>
<name>U4T9B6_9GAMM</name>
<feature type="transmembrane region" description="Helical" evidence="12">
    <location>
        <begin position="327"/>
        <end position="350"/>
    </location>
</feature>
<accession>U4T9B6</accession>